<keyword evidence="1" id="KW-0812">Transmembrane</keyword>
<reference evidence="2" key="1">
    <citation type="submission" date="2023-07" db="EMBL/GenBank/DDBJ databases">
        <title>Sequencing the genomes of 1000 actinobacteria strains.</title>
        <authorList>
            <person name="Klenk H.-P."/>
        </authorList>
    </citation>
    <scope>NUCLEOTIDE SEQUENCE</scope>
    <source>
        <strain evidence="2">DSM 44707</strain>
    </source>
</reference>
<evidence type="ECO:0000313" key="2">
    <source>
        <dbReference type="EMBL" id="MDR7274192.1"/>
    </source>
</evidence>
<dbReference type="EMBL" id="JAVDYB010000001">
    <property type="protein sequence ID" value="MDR7274192.1"/>
    <property type="molecule type" value="Genomic_DNA"/>
</dbReference>
<name>A0AAE3YJS0_9ACTN</name>
<feature type="transmembrane region" description="Helical" evidence="1">
    <location>
        <begin position="38"/>
        <end position="56"/>
    </location>
</feature>
<proteinExistence type="predicted"/>
<evidence type="ECO:0000256" key="1">
    <source>
        <dbReference type="SAM" id="Phobius"/>
    </source>
</evidence>
<protein>
    <submittedName>
        <fullName evidence="2">Photosystem II stability/assembly factor-like uncharacterized protein</fullName>
    </submittedName>
</protein>
<keyword evidence="1" id="KW-1133">Transmembrane helix</keyword>
<dbReference type="CDD" id="cd15482">
    <property type="entry name" value="Sialidase_non-viral"/>
    <property type="match status" value="1"/>
</dbReference>
<organism evidence="2 3">
    <name type="scientific">Catenuloplanes atrovinosus</name>
    <dbReference type="NCBI Taxonomy" id="137266"/>
    <lineage>
        <taxon>Bacteria</taxon>
        <taxon>Bacillati</taxon>
        <taxon>Actinomycetota</taxon>
        <taxon>Actinomycetes</taxon>
        <taxon>Micromonosporales</taxon>
        <taxon>Micromonosporaceae</taxon>
        <taxon>Catenuloplanes</taxon>
    </lineage>
</organism>
<evidence type="ECO:0000313" key="3">
    <source>
        <dbReference type="Proteomes" id="UP001183643"/>
    </source>
</evidence>
<keyword evidence="1" id="KW-0472">Membrane</keyword>
<dbReference type="InterPro" id="IPR015943">
    <property type="entry name" value="WD40/YVTN_repeat-like_dom_sf"/>
</dbReference>
<comment type="caution">
    <text evidence="2">The sequence shown here is derived from an EMBL/GenBank/DDBJ whole genome shotgun (WGS) entry which is preliminary data.</text>
</comment>
<dbReference type="Proteomes" id="UP001183643">
    <property type="component" value="Unassembled WGS sequence"/>
</dbReference>
<dbReference type="InterPro" id="IPR036278">
    <property type="entry name" value="Sialidase_sf"/>
</dbReference>
<dbReference type="Gene3D" id="2.130.10.10">
    <property type="entry name" value="YVTN repeat-like/Quinoprotein amine dehydrogenase"/>
    <property type="match status" value="1"/>
</dbReference>
<sequence>MPESDFDGLRAEVGAAVRQPDFGTVRGRARAVRRRRTVASAFFAAVLVLAGLGVAVRGTADERPAVPAAAPTLDQDAAWPRMTSATAGGTDLYGLLTRCTTCPPEFYASSDDGASWERRTVPPATGSGGDARRAVLTSLAPETVVWHEIPLNETPRRLWITGDGGRTWRRAAVDTTPVDAVPAGTRPVDCDHLLALPDCAVAVLDPATGRFAPLAAQPTGIDVRARWTADVTAPADGRLWVPGLEPVTNKPAVATSADAGRTWRTHVFAGADVAVTDLAMHVPQVAAGPDGTAYVQTYRAGDRSDTYYTVDGGTTWQAGATIAGAVLADSFVTADGLHVVRTWAGPLGGRGAEPYTPVDLPGFPADAVQPEPVAAGRYLVASETGPYLSEDGRTWRRHRLP</sequence>
<dbReference type="SUPFAM" id="SSF50939">
    <property type="entry name" value="Sialidases"/>
    <property type="match status" value="1"/>
</dbReference>
<gene>
    <name evidence="2" type="ORF">J2S41_000970</name>
</gene>
<keyword evidence="3" id="KW-1185">Reference proteome</keyword>
<dbReference type="AlphaFoldDB" id="A0AAE3YJS0"/>
<dbReference type="RefSeq" id="WP_310363573.1">
    <property type="nucleotide sequence ID" value="NZ_JAVDYB010000001.1"/>
</dbReference>
<accession>A0AAE3YJS0</accession>